<dbReference type="OrthoDB" id="9805070at2"/>
<gene>
    <name evidence="4" type="ORF">SAMN04488069_11039</name>
</gene>
<evidence type="ECO:0000259" key="3">
    <source>
        <dbReference type="PROSITE" id="PS51782"/>
    </source>
</evidence>
<keyword evidence="2" id="KW-1133">Transmembrane helix</keyword>
<feature type="transmembrane region" description="Helical" evidence="2">
    <location>
        <begin position="45"/>
        <end position="64"/>
    </location>
</feature>
<dbReference type="EMBL" id="FNOV01000010">
    <property type="protein sequence ID" value="SDY57604.1"/>
    <property type="molecule type" value="Genomic_DNA"/>
</dbReference>
<dbReference type="PANTHER" id="PTHR21666">
    <property type="entry name" value="PEPTIDASE-RELATED"/>
    <property type="match status" value="1"/>
</dbReference>
<evidence type="ECO:0000313" key="5">
    <source>
        <dbReference type="Proteomes" id="UP000199249"/>
    </source>
</evidence>
<dbReference type="SUPFAM" id="SSF54106">
    <property type="entry name" value="LysM domain"/>
    <property type="match status" value="1"/>
</dbReference>
<dbReference type="InterPro" id="IPR018392">
    <property type="entry name" value="LysM"/>
</dbReference>
<dbReference type="PROSITE" id="PS51782">
    <property type="entry name" value="LYSM"/>
    <property type="match status" value="1"/>
</dbReference>
<accession>A0A1H3L127</accession>
<dbReference type="GO" id="GO:0004222">
    <property type="term" value="F:metalloendopeptidase activity"/>
    <property type="evidence" value="ECO:0007669"/>
    <property type="project" value="TreeGrafter"/>
</dbReference>
<dbReference type="Pfam" id="PF01551">
    <property type="entry name" value="Peptidase_M23"/>
    <property type="match status" value="1"/>
</dbReference>
<dbReference type="InterPro" id="IPR050570">
    <property type="entry name" value="Cell_wall_metabolism_enzyme"/>
</dbReference>
<dbReference type="SMART" id="SM00257">
    <property type="entry name" value="LysM"/>
    <property type="match status" value="1"/>
</dbReference>
<dbReference type="Gene3D" id="3.10.350.10">
    <property type="entry name" value="LysM domain"/>
    <property type="match status" value="1"/>
</dbReference>
<evidence type="ECO:0000256" key="2">
    <source>
        <dbReference type="SAM" id="Phobius"/>
    </source>
</evidence>
<name>A0A1H3L127_9BACT</name>
<keyword evidence="2" id="KW-0472">Membrane</keyword>
<evidence type="ECO:0000256" key="1">
    <source>
        <dbReference type="SAM" id="MobiDB-lite"/>
    </source>
</evidence>
<protein>
    <submittedName>
        <fullName evidence="4">Murein DD-endopeptidase MepM and murein hydrolase activator NlpD, contain LysM domain</fullName>
    </submittedName>
</protein>
<dbReference type="STRING" id="651662.SAMN04488069_11039"/>
<dbReference type="AlphaFoldDB" id="A0A1H3L127"/>
<dbReference type="Proteomes" id="UP000199249">
    <property type="component" value="Unassembled WGS sequence"/>
</dbReference>
<dbReference type="InterPro" id="IPR016047">
    <property type="entry name" value="M23ase_b-sheet_dom"/>
</dbReference>
<keyword evidence="4" id="KW-0378">Hydrolase</keyword>
<dbReference type="InterPro" id="IPR011055">
    <property type="entry name" value="Dup_hybrid_motif"/>
</dbReference>
<dbReference type="CDD" id="cd00118">
    <property type="entry name" value="LysM"/>
    <property type="match status" value="1"/>
</dbReference>
<organism evidence="4 5">
    <name type="scientific">Hymenobacter psychrophilus</name>
    <dbReference type="NCBI Taxonomy" id="651662"/>
    <lineage>
        <taxon>Bacteria</taxon>
        <taxon>Pseudomonadati</taxon>
        <taxon>Bacteroidota</taxon>
        <taxon>Cytophagia</taxon>
        <taxon>Cytophagales</taxon>
        <taxon>Hymenobacteraceae</taxon>
        <taxon>Hymenobacter</taxon>
    </lineage>
</organism>
<reference evidence="5" key="1">
    <citation type="submission" date="2016-10" db="EMBL/GenBank/DDBJ databases">
        <authorList>
            <person name="Varghese N."/>
            <person name="Submissions S."/>
        </authorList>
    </citation>
    <scope>NUCLEOTIDE SEQUENCE [LARGE SCALE GENOMIC DNA]</scope>
    <source>
        <strain evidence="5">CGMCC 1.8975</strain>
    </source>
</reference>
<dbReference type="Gene3D" id="2.70.70.10">
    <property type="entry name" value="Glucose Permease (Domain IIA)"/>
    <property type="match status" value="1"/>
</dbReference>
<dbReference type="Pfam" id="PF01476">
    <property type="entry name" value="LysM"/>
    <property type="match status" value="1"/>
</dbReference>
<dbReference type="CDD" id="cd12797">
    <property type="entry name" value="M23_peptidase"/>
    <property type="match status" value="1"/>
</dbReference>
<keyword evidence="5" id="KW-1185">Reference proteome</keyword>
<keyword evidence="2" id="KW-0812">Transmembrane</keyword>
<feature type="region of interest" description="Disordered" evidence="1">
    <location>
        <begin position="351"/>
        <end position="373"/>
    </location>
</feature>
<feature type="transmembrane region" description="Helical" evidence="2">
    <location>
        <begin position="20"/>
        <end position="39"/>
    </location>
</feature>
<evidence type="ECO:0000313" key="4">
    <source>
        <dbReference type="EMBL" id="SDY57604.1"/>
    </source>
</evidence>
<dbReference type="PANTHER" id="PTHR21666:SF270">
    <property type="entry name" value="MUREIN HYDROLASE ACTIVATOR ENVC"/>
    <property type="match status" value="1"/>
</dbReference>
<feature type="domain" description="LysM" evidence="3">
    <location>
        <begin position="374"/>
        <end position="417"/>
    </location>
</feature>
<dbReference type="SUPFAM" id="SSF51261">
    <property type="entry name" value="Duplicated hybrid motif"/>
    <property type="match status" value="1"/>
</dbReference>
<proteinExistence type="predicted"/>
<sequence>MSEPAGYNSYTNRFAEALSLLHSLIHLSTHSLINFLLLLNFVKHWLLPLLLIGLFLGLPGQLLAQRRKVPTKPKAGETGKRKDFFRIKTPTIRYVRPDTTVLIQTEELPDDNSEAAKSIFFNPARKLSIVSEDTTTLNEGEQHIVEVKEQVQIDSSWIQVAGYYAIWDTQNINPYRVDGRRIKDTLNLRLTEPERQRYAKMPLTRTPVTSGFGFRGYRWHYGTDLDLNTGDSVKTAFDGVVRLVKWDGGGYGNYILVRHYNGIETLYGHLQKALVTPGTFVKAGELIGYGGSTGRSSGSHLHFEVRYEGNPINPIELYDFPDYKLIKDNFQITSALFDYYSKSLRYRGGSVPGAGSGSGSSSSKARPTQARKVVTHKIRSGDTLSEISQKYGVSQAQLRRLNGGTGTLRIGRMLRIK</sequence>
<dbReference type="InterPro" id="IPR036779">
    <property type="entry name" value="LysM_dom_sf"/>
</dbReference>